<dbReference type="Proteomes" id="UP000579523">
    <property type="component" value="Unassembled WGS sequence"/>
</dbReference>
<reference evidence="2 3" key="1">
    <citation type="submission" date="2020-08" db="EMBL/GenBank/DDBJ databases">
        <title>Genomic Encyclopedia of Type Strains, Phase III (KMG-III): the genomes of soil and plant-associated and newly described type strains.</title>
        <authorList>
            <person name="Whitman W."/>
        </authorList>
    </citation>
    <scope>NUCLEOTIDE SEQUENCE [LARGE SCALE GENOMIC DNA]</scope>
    <source>
        <strain evidence="2 3">CECT 3273</strain>
    </source>
</reference>
<organism evidence="2 3">
    <name type="scientific">Streptomyces griseomycini</name>
    <dbReference type="NCBI Taxonomy" id="66895"/>
    <lineage>
        <taxon>Bacteria</taxon>
        <taxon>Bacillati</taxon>
        <taxon>Actinomycetota</taxon>
        <taxon>Actinomycetes</taxon>
        <taxon>Kitasatosporales</taxon>
        <taxon>Streptomycetaceae</taxon>
        <taxon>Streptomyces</taxon>
    </lineage>
</organism>
<gene>
    <name evidence="2" type="ORF">FHS37_003523</name>
</gene>
<evidence type="ECO:0000313" key="3">
    <source>
        <dbReference type="Proteomes" id="UP000579523"/>
    </source>
</evidence>
<proteinExistence type="predicted"/>
<dbReference type="EMBL" id="JACHJI010000005">
    <property type="protein sequence ID" value="MBB4899463.1"/>
    <property type="molecule type" value="Genomic_DNA"/>
</dbReference>
<evidence type="ECO:0000256" key="1">
    <source>
        <dbReference type="SAM" id="MobiDB-lite"/>
    </source>
</evidence>
<protein>
    <submittedName>
        <fullName evidence="2">Uncharacterized protein</fullName>
    </submittedName>
</protein>
<feature type="region of interest" description="Disordered" evidence="1">
    <location>
        <begin position="33"/>
        <end position="96"/>
    </location>
</feature>
<name>A0A7W7PS59_9ACTN</name>
<sequence length="96" mass="10767">MPKLDTGTYDTEVKVTDAETDTLPMTRHRFHGDWNYTLHPQSRDTTSADKSPRSVGGPSRQPCTGCPRTPELTGTPEPALDKLVDRLTTRLDELRE</sequence>
<dbReference type="AlphaFoldDB" id="A0A7W7PS59"/>
<accession>A0A7W7PS59</accession>
<feature type="compositionally biased region" description="Basic and acidic residues" evidence="1">
    <location>
        <begin position="79"/>
        <end position="96"/>
    </location>
</feature>
<evidence type="ECO:0000313" key="2">
    <source>
        <dbReference type="EMBL" id="MBB4899463.1"/>
    </source>
</evidence>
<dbReference type="Pfam" id="PF07592">
    <property type="entry name" value="DDE_Tnp_ISAZ013"/>
    <property type="match status" value="1"/>
</dbReference>
<keyword evidence="3" id="KW-1185">Reference proteome</keyword>
<dbReference type="InterPro" id="IPR011518">
    <property type="entry name" value="Transposase_36"/>
</dbReference>
<comment type="caution">
    <text evidence="2">The sequence shown here is derived from an EMBL/GenBank/DDBJ whole genome shotgun (WGS) entry which is preliminary data.</text>
</comment>